<protein>
    <submittedName>
        <fullName evidence="6 7">RNA methyltransferase</fullName>
    </submittedName>
</protein>
<dbReference type="PANTHER" id="PTHR47313">
    <property type="entry name" value="RIBOSOMAL RNA LARGE SUBUNIT METHYLTRANSFERASE K/L"/>
    <property type="match status" value="1"/>
</dbReference>
<dbReference type="EMBL" id="QVME01000001">
    <property type="protein sequence ID" value="RGE69686.1"/>
    <property type="molecule type" value="Genomic_DNA"/>
</dbReference>
<accession>A0A1Y4MZI8</accession>
<evidence type="ECO:0000259" key="3">
    <source>
        <dbReference type="Pfam" id="PF01170"/>
    </source>
</evidence>
<evidence type="ECO:0000313" key="9">
    <source>
        <dbReference type="Proteomes" id="UP000260828"/>
    </source>
</evidence>
<keyword evidence="2 6" id="KW-0808">Transferase</keyword>
<evidence type="ECO:0000313" key="8">
    <source>
        <dbReference type="Proteomes" id="UP000196386"/>
    </source>
</evidence>
<dbReference type="CDD" id="cd11715">
    <property type="entry name" value="THUMP_AdoMetMT"/>
    <property type="match status" value="1"/>
</dbReference>
<evidence type="ECO:0000313" key="6">
    <source>
        <dbReference type="EMBL" id="OUP68641.1"/>
    </source>
</evidence>
<dbReference type="GO" id="GO:0008990">
    <property type="term" value="F:rRNA (guanine-N2-)-methyltransferase activity"/>
    <property type="evidence" value="ECO:0007669"/>
    <property type="project" value="TreeGrafter"/>
</dbReference>
<dbReference type="AlphaFoldDB" id="A0A1Y4MZI8"/>
<dbReference type="Proteomes" id="UP000260828">
    <property type="component" value="Unassembled WGS sequence"/>
</dbReference>
<dbReference type="Pfam" id="PF01170">
    <property type="entry name" value="UPF0020"/>
    <property type="match status" value="1"/>
</dbReference>
<reference evidence="6" key="2">
    <citation type="journal article" date="2018" name="BMC Genomics">
        <title>Whole genome sequencing and function prediction of 133 gut anaerobes isolated from chicken caecum in pure cultures.</title>
        <authorList>
            <person name="Medvecky M."/>
            <person name="Cejkova D."/>
            <person name="Polansky O."/>
            <person name="Karasova D."/>
            <person name="Kubasova T."/>
            <person name="Cizek A."/>
            <person name="Rychlik I."/>
        </authorList>
    </citation>
    <scope>NUCLEOTIDE SEQUENCE</scope>
    <source>
        <strain evidence="6">An175</strain>
    </source>
</reference>
<dbReference type="RefSeq" id="WP_082425377.1">
    <property type="nucleotide sequence ID" value="NZ_NFKP01000016.1"/>
</dbReference>
<sequence length="406" mass="45353">MIRRRKLCRSAAQRAGGEDRLMMEKVTLMCPCLFGLESVLSFEVKKLGGENIVVTDGRVTFDGDLSMVAKANIWLRTAERVGIVIGSFRAETFTELFDQTAELPWEQFIGEDDCFPVKGWSVNSKLFSMSDCQRIIKRAVVRRFENVYHKTLFAETGALYQIQYSIHKDQVTLVLDTSGPGLHKRGYRANANDAPIKETLAAGIVDLARVRGDSLVFDPMCGSGTLVIESALRALNIAPGIRRRFAAQGWRCFQNGLFDEARRDAASQVRRDAPFEAFASDIDPEAVRLTRENAAKAGVAGRIHVVQADVADFAPQLPEGRSGIVLANPPYGERMLGEQEAQALSRTLGASFPKRDGFSYYIISPDDGFEDLFGRPAARRRKLYNGMIKCQVYMYFDKPVHFKNNK</sequence>
<feature type="domain" description="RlmL ferredoxin-like" evidence="5">
    <location>
        <begin position="27"/>
        <end position="81"/>
    </location>
</feature>
<dbReference type="InterPro" id="IPR029063">
    <property type="entry name" value="SAM-dependent_MTases_sf"/>
</dbReference>
<dbReference type="PROSITE" id="PS01261">
    <property type="entry name" value="UPF0020"/>
    <property type="match status" value="1"/>
</dbReference>
<dbReference type="InterPro" id="IPR000241">
    <property type="entry name" value="RlmKL-like_Mtase"/>
</dbReference>
<evidence type="ECO:0000259" key="5">
    <source>
        <dbReference type="Pfam" id="PF22020"/>
    </source>
</evidence>
<evidence type="ECO:0000256" key="1">
    <source>
        <dbReference type="ARBA" id="ARBA00022603"/>
    </source>
</evidence>
<dbReference type="OrthoDB" id="9809404at2"/>
<dbReference type="Pfam" id="PF02926">
    <property type="entry name" value="THUMP"/>
    <property type="match status" value="1"/>
</dbReference>
<feature type="domain" description="THUMP" evidence="4">
    <location>
        <begin position="91"/>
        <end position="176"/>
    </location>
</feature>
<dbReference type="InterPro" id="IPR004114">
    <property type="entry name" value="THUMP_dom"/>
</dbReference>
<dbReference type="Gene3D" id="3.40.50.150">
    <property type="entry name" value="Vaccinia Virus protein VP39"/>
    <property type="match status" value="1"/>
</dbReference>
<dbReference type="InterPro" id="IPR054170">
    <property type="entry name" value="RlmL_1st"/>
</dbReference>
<feature type="domain" description="Ribosomal RNA large subunit methyltransferase K/L-like methyltransferase" evidence="3">
    <location>
        <begin position="185"/>
        <end position="392"/>
    </location>
</feature>
<dbReference type="InterPro" id="IPR002052">
    <property type="entry name" value="DNA_methylase_N6_adenine_CS"/>
</dbReference>
<organism evidence="6 8">
    <name type="scientific">Anaerotruncus colihominis</name>
    <dbReference type="NCBI Taxonomy" id="169435"/>
    <lineage>
        <taxon>Bacteria</taxon>
        <taxon>Bacillati</taxon>
        <taxon>Bacillota</taxon>
        <taxon>Clostridia</taxon>
        <taxon>Eubacteriales</taxon>
        <taxon>Oscillospiraceae</taxon>
        <taxon>Anaerotruncus</taxon>
    </lineage>
</organism>
<dbReference type="GO" id="GO:0070043">
    <property type="term" value="F:rRNA (guanine-N7-)-methyltransferase activity"/>
    <property type="evidence" value="ECO:0007669"/>
    <property type="project" value="TreeGrafter"/>
</dbReference>
<evidence type="ECO:0000256" key="2">
    <source>
        <dbReference type="ARBA" id="ARBA00022679"/>
    </source>
</evidence>
<evidence type="ECO:0000313" key="7">
    <source>
        <dbReference type="EMBL" id="RGE69686.1"/>
    </source>
</evidence>
<name>A0A1Y4MZI8_9FIRM</name>
<gene>
    <name evidence="6" type="ORF">B5F11_12860</name>
    <name evidence="7" type="ORF">DXC40_01045</name>
</gene>
<reference evidence="8" key="1">
    <citation type="submission" date="2017-04" db="EMBL/GenBank/DDBJ databases">
        <title>Function of individual gut microbiota members based on whole genome sequencing of pure cultures obtained from chicken caecum.</title>
        <authorList>
            <person name="Medvecky M."/>
            <person name="Cejkova D."/>
            <person name="Polansky O."/>
            <person name="Karasova D."/>
            <person name="Kubasova T."/>
            <person name="Cizek A."/>
            <person name="Rychlik I."/>
        </authorList>
    </citation>
    <scope>NUCLEOTIDE SEQUENCE [LARGE SCALE GENOMIC DNA]</scope>
    <source>
        <strain evidence="8">An175</strain>
    </source>
</reference>
<dbReference type="InterPro" id="IPR053943">
    <property type="entry name" value="RlmKL-like_Mtase_CS"/>
</dbReference>
<reference evidence="7 9" key="3">
    <citation type="submission" date="2018-08" db="EMBL/GenBank/DDBJ databases">
        <title>A genome reference for cultivated species of the human gut microbiota.</title>
        <authorList>
            <person name="Zou Y."/>
            <person name="Xue W."/>
            <person name="Luo G."/>
        </authorList>
    </citation>
    <scope>NUCLEOTIDE SEQUENCE [LARGE SCALE GENOMIC DNA]</scope>
    <source>
        <strain evidence="7 9">TF05-12AC</strain>
    </source>
</reference>
<dbReference type="Pfam" id="PF22020">
    <property type="entry name" value="RlmL_1st"/>
    <property type="match status" value="1"/>
</dbReference>
<proteinExistence type="predicted"/>
<keyword evidence="1 6" id="KW-0489">Methyltransferase</keyword>
<dbReference type="GO" id="GO:0003723">
    <property type="term" value="F:RNA binding"/>
    <property type="evidence" value="ECO:0007669"/>
    <property type="project" value="InterPro"/>
</dbReference>
<dbReference type="EMBL" id="NFKP01000016">
    <property type="protein sequence ID" value="OUP68641.1"/>
    <property type="molecule type" value="Genomic_DNA"/>
</dbReference>
<dbReference type="Proteomes" id="UP000196386">
    <property type="component" value="Unassembled WGS sequence"/>
</dbReference>
<dbReference type="CDD" id="cd02440">
    <property type="entry name" value="AdoMet_MTases"/>
    <property type="match status" value="1"/>
</dbReference>
<dbReference type="SUPFAM" id="SSF53335">
    <property type="entry name" value="S-adenosyl-L-methionine-dependent methyltransferases"/>
    <property type="match status" value="1"/>
</dbReference>
<dbReference type="Gene3D" id="3.30.2130.30">
    <property type="match status" value="1"/>
</dbReference>
<evidence type="ECO:0000259" key="4">
    <source>
        <dbReference type="Pfam" id="PF02926"/>
    </source>
</evidence>
<dbReference type="PANTHER" id="PTHR47313:SF1">
    <property type="entry name" value="RIBOSOMAL RNA LARGE SUBUNIT METHYLTRANSFERASE K_L"/>
    <property type="match status" value="1"/>
</dbReference>
<dbReference type="PROSITE" id="PS00092">
    <property type="entry name" value="N6_MTASE"/>
    <property type="match status" value="1"/>
</dbReference>
<comment type="caution">
    <text evidence="6">The sequence shown here is derived from an EMBL/GenBank/DDBJ whole genome shotgun (WGS) entry which is preliminary data.</text>
</comment>